<keyword evidence="2 6" id="KW-0812">Transmembrane</keyword>
<comment type="similarity">
    <text evidence="5">Belongs to the nematode receptor-like protein sra family.</text>
</comment>
<dbReference type="Proteomes" id="UP001201812">
    <property type="component" value="Unassembled WGS sequence"/>
</dbReference>
<evidence type="ECO:0000256" key="1">
    <source>
        <dbReference type="ARBA" id="ARBA00004141"/>
    </source>
</evidence>
<evidence type="ECO:0000313" key="7">
    <source>
        <dbReference type="EMBL" id="KAI1701286.1"/>
    </source>
</evidence>
<evidence type="ECO:0000256" key="3">
    <source>
        <dbReference type="ARBA" id="ARBA00022989"/>
    </source>
</evidence>
<evidence type="ECO:0000256" key="6">
    <source>
        <dbReference type="SAM" id="Phobius"/>
    </source>
</evidence>
<evidence type="ECO:0000313" key="8">
    <source>
        <dbReference type="Proteomes" id="UP001201812"/>
    </source>
</evidence>
<dbReference type="InterPro" id="IPR051080">
    <property type="entry name" value="Nematode_rcpt-like_serp_alpha"/>
</dbReference>
<dbReference type="AlphaFoldDB" id="A0AAD4R0A6"/>
<dbReference type="EMBL" id="JAKKPZ010000122">
    <property type="protein sequence ID" value="KAI1701286.1"/>
    <property type="molecule type" value="Genomic_DNA"/>
</dbReference>
<evidence type="ECO:0000256" key="5">
    <source>
        <dbReference type="ARBA" id="ARBA00037994"/>
    </source>
</evidence>
<evidence type="ECO:0000256" key="4">
    <source>
        <dbReference type="ARBA" id="ARBA00023136"/>
    </source>
</evidence>
<organism evidence="7 8">
    <name type="scientific">Ditylenchus destructor</name>
    <dbReference type="NCBI Taxonomy" id="166010"/>
    <lineage>
        <taxon>Eukaryota</taxon>
        <taxon>Metazoa</taxon>
        <taxon>Ecdysozoa</taxon>
        <taxon>Nematoda</taxon>
        <taxon>Chromadorea</taxon>
        <taxon>Rhabditida</taxon>
        <taxon>Tylenchina</taxon>
        <taxon>Tylenchomorpha</taxon>
        <taxon>Sphaerularioidea</taxon>
        <taxon>Anguinidae</taxon>
        <taxon>Anguininae</taxon>
        <taxon>Ditylenchus</taxon>
    </lineage>
</organism>
<dbReference type="PANTHER" id="PTHR31357">
    <property type="entry name" value="SERPENTINE RECEPTOR CLASS ALPHA-10"/>
    <property type="match status" value="1"/>
</dbReference>
<gene>
    <name evidence="7" type="ORF">DdX_16188</name>
</gene>
<dbReference type="InterPro" id="IPR019408">
    <property type="entry name" value="7TM_GPCR_serpentine_rcpt_Srab"/>
</dbReference>
<evidence type="ECO:0000256" key="2">
    <source>
        <dbReference type="ARBA" id="ARBA00022692"/>
    </source>
</evidence>
<feature type="transmembrane region" description="Helical" evidence="6">
    <location>
        <begin position="133"/>
        <end position="150"/>
    </location>
</feature>
<keyword evidence="3 6" id="KW-1133">Transmembrane helix</keyword>
<reference evidence="7" key="1">
    <citation type="submission" date="2022-01" db="EMBL/GenBank/DDBJ databases">
        <title>Genome Sequence Resource for Two Populations of Ditylenchus destructor, the Migratory Endoparasitic Phytonematode.</title>
        <authorList>
            <person name="Zhang H."/>
            <person name="Lin R."/>
            <person name="Xie B."/>
        </authorList>
    </citation>
    <scope>NUCLEOTIDE SEQUENCE</scope>
    <source>
        <strain evidence="7">BazhouSP</strain>
    </source>
</reference>
<feature type="transmembrane region" description="Helical" evidence="6">
    <location>
        <begin position="180"/>
        <end position="202"/>
    </location>
</feature>
<feature type="transmembrane region" description="Helical" evidence="6">
    <location>
        <begin position="80"/>
        <end position="104"/>
    </location>
</feature>
<keyword evidence="7" id="KW-0675">Receptor</keyword>
<keyword evidence="8" id="KW-1185">Reference proteome</keyword>
<proteinExistence type="inferred from homology"/>
<accession>A0AAD4R0A6</accession>
<protein>
    <submittedName>
        <fullName evidence="7">Serpentine type 7TM GPCR receptor class ab chemoreceptor domain-containing protein</fullName>
    </submittedName>
</protein>
<keyword evidence="4 6" id="KW-0472">Membrane</keyword>
<name>A0AAD4R0A6_9BILA</name>
<feature type="transmembrane region" description="Helical" evidence="6">
    <location>
        <begin position="214"/>
        <end position="237"/>
    </location>
</feature>
<feature type="transmembrane region" description="Helical" evidence="6">
    <location>
        <begin position="30"/>
        <end position="50"/>
    </location>
</feature>
<dbReference type="PANTHER" id="PTHR31357:SF5">
    <property type="entry name" value="SERPENTINE RECEPTOR CLASS ALPHA-1-RELATED"/>
    <property type="match status" value="1"/>
</dbReference>
<comment type="caution">
    <text evidence="7">The sequence shown here is derived from an EMBL/GenBank/DDBJ whole genome shotgun (WGS) entry which is preliminary data.</text>
</comment>
<comment type="subcellular location">
    <subcellularLocation>
        <location evidence="1">Membrane</location>
        <topology evidence="1">Multi-pass membrane protein</topology>
    </subcellularLocation>
</comment>
<sequence length="271" mass="31294">MEGNLSPNYTELCLKAKIFHQNLQLNLGQIGQIILALASSVLLIISIRTYKRNKLALHYNFTLLITNIIILRYEKENSCYALFCTVIVWTLTAIINGYMVVLAMQDKAFMEKPVLYIGITTETNSSYLVYMNYFYLAMIVITATVDYFLLRTNRKNKSKDVDYSLSRSYQINENIIVMKLLWPLDVCFAVLFLLNLSGATYLRLAQTNRTLVQYVADFTIIQLIMPIHSIITLLLYLNFVRKNNTRIAAIVESGDHTDIHFQQLKSQWTTI</sequence>
<dbReference type="GO" id="GO:0016020">
    <property type="term" value="C:membrane"/>
    <property type="evidence" value="ECO:0007669"/>
    <property type="project" value="UniProtKB-SubCell"/>
</dbReference>
<dbReference type="GO" id="GO:0004984">
    <property type="term" value="F:olfactory receptor activity"/>
    <property type="evidence" value="ECO:0007669"/>
    <property type="project" value="TreeGrafter"/>
</dbReference>
<dbReference type="Pfam" id="PF10292">
    <property type="entry name" value="7TM_GPCR_Srab"/>
    <property type="match status" value="1"/>
</dbReference>